<dbReference type="Proteomes" id="UP000663874">
    <property type="component" value="Unassembled WGS sequence"/>
</dbReference>
<organism evidence="1 2">
    <name type="scientific">Rotaria sordida</name>
    <dbReference type="NCBI Taxonomy" id="392033"/>
    <lineage>
        <taxon>Eukaryota</taxon>
        <taxon>Metazoa</taxon>
        <taxon>Spiralia</taxon>
        <taxon>Gnathifera</taxon>
        <taxon>Rotifera</taxon>
        <taxon>Eurotatoria</taxon>
        <taxon>Bdelloidea</taxon>
        <taxon>Philodinida</taxon>
        <taxon>Philodinidae</taxon>
        <taxon>Rotaria</taxon>
    </lineage>
</organism>
<gene>
    <name evidence="1" type="ORF">FNK824_LOCUS28213</name>
</gene>
<dbReference type="AlphaFoldDB" id="A0A819QW00"/>
<dbReference type="EMBL" id="CAJOBE010007634">
    <property type="protein sequence ID" value="CAF4041701.1"/>
    <property type="molecule type" value="Genomic_DNA"/>
</dbReference>
<sequence>MFKKDEFHVNNDATPQSQFHNISAVELLIANDKIKLIELNKKLDREIISFGYLKQSIEIIAYILSLLSIIPRSYVLSSLEADLQEIQQKLSHRIDFDTFFKVA</sequence>
<evidence type="ECO:0000313" key="2">
    <source>
        <dbReference type="Proteomes" id="UP000663874"/>
    </source>
</evidence>
<reference evidence="1" key="1">
    <citation type="submission" date="2021-02" db="EMBL/GenBank/DDBJ databases">
        <authorList>
            <person name="Nowell W R."/>
        </authorList>
    </citation>
    <scope>NUCLEOTIDE SEQUENCE</scope>
</reference>
<feature type="non-terminal residue" evidence="1">
    <location>
        <position position="1"/>
    </location>
</feature>
<protein>
    <submittedName>
        <fullName evidence="1">Uncharacterized protein</fullName>
    </submittedName>
</protein>
<comment type="caution">
    <text evidence="1">The sequence shown here is derived from an EMBL/GenBank/DDBJ whole genome shotgun (WGS) entry which is preliminary data.</text>
</comment>
<name>A0A819QW00_9BILA</name>
<accession>A0A819QW00</accession>
<proteinExistence type="predicted"/>
<evidence type="ECO:0000313" key="1">
    <source>
        <dbReference type="EMBL" id="CAF4041701.1"/>
    </source>
</evidence>